<organism evidence="5 6">
    <name type="scientific">Laodelphax striatellus</name>
    <name type="common">Small brown planthopper</name>
    <name type="synonym">Delphax striatella</name>
    <dbReference type="NCBI Taxonomy" id="195883"/>
    <lineage>
        <taxon>Eukaryota</taxon>
        <taxon>Metazoa</taxon>
        <taxon>Ecdysozoa</taxon>
        <taxon>Arthropoda</taxon>
        <taxon>Hexapoda</taxon>
        <taxon>Insecta</taxon>
        <taxon>Pterygota</taxon>
        <taxon>Neoptera</taxon>
        <taxon>Paraneoptera</taxon>
        <taxon>Hemiptera</taxon>
        <taxon>Auchenorrhyncha</taxon>
        <taxon>Fulgoroidea</taxon>
        <taxon>Delphacidae</taxon>
        <taxon>Criomorphinae</taxon>
        <taxon>Laodelphax</taxon>
    </lineage>
</organism>
<gene>
    <name evidence="5" type="ORF">LSTR_LSTR000343</name>
</gene>
<protein>
    <recommendedName>
        <fullName evidence="3">Gamma-glutamylcyclotransferase family protein</fullName>
    </recommendedName>
</protein>
<dbReference type="GO" id="GO:0005829">
    <property type="term" value="C:cytosol"/>
    <property type="evidence" value="ECO:0007669"/>
    <property type="project" value="TreeGrafter"/>
</dbReference>
<proteinExistence type="inferred from homology"/>
<evidence type="ECO:0000313" key="6">
    <source>
        <dbReference type="Proteomes" id="UP000291343"/>
    </source>
</evidence>
<dbReference type="SMR" id="A0A482X3W2"/>
<dbReference type="AlphaFoldDB" id="A0A482X3W2"/>
<dbReference type="GO" id="GO:0061929">
    <property type="term" value="F:gamma-glutamylaminecyclotransferase activity"/>
    <property type="evidence" value="ECO:0007669"/>
    <property type="project" value="InterPro"/>
</dbReference>
<accession>A0A482X3W2</accession>
<comment type="similarity">
    <text evidence="1 3">Belongs to the gamma-glutamylcyclotransferase family.</text>
</comment>
<dbReference type="PANTHER" id="PTHR12510">
    <property type="entry name" value="TROPONIN C-AKIN-1 PROTEIN"/>
    <property type="match status" value="1"/>
</dbReference>
<dbReference type="Pfam" id="PF06094">
    <property type="entry name" value="GGACT"/>
    <property type="match status" value="1"/>
</dbReference>
<dbReference type="InterPro" id="IPR009288">
    <property type="entry name" value="AIG2-like_dom"/>
</dbReference>
<dbReference type="SUPFAM" id="SSF110857">
    <property type="entry name" value="Gamma-glutamyl cyclotransferase-like"/>
    <property type="match status" value="1"/>
</dbReference>
<dbReference type="InParanoid" id="A0A482X3W2"/>
<name>A0A482X3W2_LAOST</name>
<evidence type="ECO:0000256" key="1">
    <source>
        <dbReference type="ARBA" id="ARBA00008861"/>
    </source>
</evidence>
<evidence type="ECO:0000313" key="5">
    <source>
        <dbReference type="EMBL" id="RZF40464.1"/>
    </source>
</evidence>
<feature type="active site" description="Proton acceptor" evidence="2">
    <location>
        <position position="114"/>
    </location>
</feature>
<dbReference type="InterPro" id="IPR039126">
    <property type="entry name" value="GGACT"/>
</dbReference>
<dbReference type="Proteomes" id="UP000291343">
    <property type="component" value="Unassembled WGS sequence"/>
</dbReference>
<comment type="caution">
    <text evidence="5">The sequence shown here is derived from an EMBL/GenBank/DDBJ whole genome shotgun (WGS) entry which is preliminary data.</text>
</comment>
<sequence>MQFLFNNLLRFKLDTGKLSFVRMFSSQPSISNFTYVFVYGTLKKGEPNHFILEDSSNGYSKCLFEAKTKSKYPLIIGSPYNIPFMIDLKSTGFNVCGEVYVVDDKMLAVLDELEEHPNVYKRRKEDIIFKEGEKEKCFDDAWMYFYQLYSPEMLKLPMLESYSNARHHSPYVPRNMR</sequence>
<feature type="domain" description="Gamma-glutamylcyclotransferase AIG2-like" evidence="4">
    <location>
        <begin position="36"/>
        <end position="162"/>
    </location>
</feature>
<dbReference type="InterPro" id="IPR013024">
    <property type="entry name" value="GGCT-like"/>
</dbReference>
<reference evidence="5 6" key="1">
    <citation type="journal article" date="2017" name="Gigascience">
        <title>Genome sequence of the small brown planthopper, Laodelphax striatellus.</title>
        <authorList>
            <person name="Zhu J."/>
            <person name="Jiang F."/>
            <person name="Wang X."/>
            <person name="Yang P."/>
            <person name="Bao Y."/>
            <person name="Zhao W."/>
            <person name="Wang W."/>
            <person name="Lu H."/>
            <person name="Wang Q."/>
            <person name="Cui N."/>
            <person name="Li J."/>
            <person name="Chen X."/>
            <person name="Luo L."/>
            <person name="Yu J."/>
            <person name="Kang L."/>
            <person name="Cui F."/>
        </authorList>
    </citation>
    <scope>NUCLEOTIDE SEQUENCE [LARGE SCALE GENOMIC DNA]</scope>
    <source>
        <strain evidence="5">Lst14</strain>
    </source>
</reference>
<dbReference type="InterPro" id="IPR036568">
    <property type="entry name" value="GGCT-like_sf"/>
</dbReference>
<dbReference type="Gene3D" id="3.10.490.10">
    <property type="entry name" value="Gamma-glutamyl cyclotransferase-like"/>
    <property type="match status" value="1"/>
</dbReference>
<dbReference type="PANTHER" id="PTHR12510:SF4">
    <property type="entry name" value="GAMMA-GLUTAMYLAMINECYCLOTRANSFERASE"/>
    <property type="match status" value="1"/>
</dbReference>
<evidence type="ECO:0000256" key="3">
    <source>
        <dbReference type="RuleBase" id="RU367036"/>
    </source>
</evidence>
<dbReference type="CDD" id="cd06661">
    <property type="entry name" value="GGCT_like"/>
    <property type="match status" value="1"/>
</dbReference>
<evidence type="ECO:0000256" key="2">
    <source>
        <dbReference type="PIRSR" id="PIRSR639126-1"/>
    </source>
</evidence>
<evidence type="ECO:0000259" key="4">
    <source>
        <dbReference type="Pfam" id="PF06094"/>
    </source>
</evidence>
<dbReference type="STRING" id="195883.A0A482X3W2"/>
<keyword evidence="6" id="KW-1185">Reference proteome</keyword>
<dbReference type="EMBL" id="QKKF02018223">
    <property type="protein sequence ID" value="RZF40464.1"/>
    <property type="molecule type" value="Genomic_DNA"/>
</dbReference>